<protein>
    <recommendedName>
        <fullName evidence="3">DUF2975 domain-containing protein</fullName>
    </recommendedName>
</protein>
<comment type="caution">
    <text evidence="2">The sequence shown here is derived from an EMBL/GenBank/DDBJ whole genome shotgun (WGS) entry which is preliminary data.</text>
</comment>
<gene>
    <name evidence="2" type="ORF">GALL_270570</name>
</gene>
<reference evidence="2" key="1">
    <citation type="submission" date="2016-10" db="EMBL/GenBank/DDBJ databases">
        <title>Sequence of Gallionella enrichment culture.</title>
        <authorList>
            <person name="Poehlein A."/>
            <person name="Muehling M."/>
            <person name="Daniel R."/>
        </authorList>
    </citation>
    <scope>NUCLEOTIDE SEQUENCE</scope>
</reference>
<feature type="transmembrane region" description="Helical" evidence="1">
    <location>
        <begin position="143"/>
        <end position="165"/>
    </location>
</feature>
<dbReference type="EMBL" id="MLJW01000272">
    <property type="protein sequence ID" value="OIQ91033.1"/>
    <property type="molecule type" value="Genomic_DNA"/>
</dbReference>
<evidence type="ECO:0000256" key="1">
    <source>
        <dbReference type="SAM" id="Phobius"/>
    </source>
</evidence>
<dbReference type="InterPro" id="IPR021354">
    <property type="entry name" value="DUF2975"/>
</dbReference>
<keyword evidence="1" id="KW-0812">Transmembrane</keyword>
<dbReference type="Pfam" id="PF11188">
    <property type="entry name" value="DUF2975"/>
    <property type="match status" value="1"/>
</dbReference>
<name>A0A1J5R558_9ZZZZ</name>
<organism evidence="2">
    <name type="scientific">mine drainage metagenome</name>
    <dbReference type="NCBI Taxonomy" id="410659"/>
    <lineage>
        <taxon>unclassified sequences</taxon>
        <taxon>metagenomes</taxon>
        <taxon>ecological metagenomes</taxon>
    </lineage>
</organism>
<accession>A0A1J5R558</accession>
<evidence type="ECO:0008006" key="3">
    <source>
        <dbReference type="Google" id="ProtNLM"/>
    </source>
</evidence>
<feature type="transmembrane region" description="Helical" evidence="1">
    <location>
        <begin position="202"/>
        <end position="221"/>
    </location>
</feature>
<feature type="transmembrane region" description="Helical" evidence="1">
    <location>
        <begin position="100"/>
        <end position="123"/>
    </location>
</feature>
<keyword evidence="1" id="KW-1133">Transmembrane helix</keyword>
<keyword evidence="1" id="KW-0472">Membrane</keyword>
<proteinExistence type="predicted"/>
<feature type="transmembrane region" description="Helical" evidence="1">
    <location>
        <begin position="14"/>
        <end position="35"/>
    </location>
</feature>
<sequence length="238" mass="25387">MKTSSRLPGLLRRFFGFLRLVTIVVAAFWTLMFIIDTWAPASFTHDGEAMIAMGEISLPLAPGTLGLASNTAAPGSLTLGPVQGTLRARLSSTDPALASALRWSLVPSILALVVFSFLLFSALRTVCANLERGEVFSDSNLRLVRWIGACLIAYSLIAGAGDVWASYLLGGYFREHVTLTGLGSVVSFHQSGFVVPFLSRPAGLLTMPGGVLVGCLVLLVAEAFRQGLQLKTENDLTI</sequence>
<dbReference type="AlphaFoldDB" id="A0A1J5R558"/>
<evidence type="ECO:0000313" key="2">
    <source>
        <dbReference type="EMBL" id="OIQ91033.1"/>
    </source>
</evidence>